<protein>
    <submittedName>
        <fullName evidence="1">Uncharacterized protein</fullName>
    </submittedName>
</protein>
<comment type="caution">
    <text evidence="1">The sequence shown here is derived from an EMBL/GenBank/DDBJ whole genome shotgun (WGS) entry which is preliminary data.</text>
</comment>
<sequence>MLVSSLVNQTELQEVRDITSGKSKASVFDTQPDLNDRMEIQDNVAKLAINDNQYIFDKYVMVYWLDSSDLKILETEQPDMANVITTVGAATDGVEDSSYVRHIARFRIGTTRIIMINIYSLSGEAGRLAGNQTAYINATYLAWDERLLDAAGLSDFPELYAYTKECYPKPLEHQQQLIPQGEQTQQQQMKNNDNIIYGSGDSNEEFEPSVSNAITKLDLSSYLERQSFQASSDSDPQLIVYGDRITLTASYATTGVFPN</sequence>
<accession>A0A5J4UIP3</accession>
<dbReference type="EMBL" id="SNRW01015743">
    <property type="protein sequence ID" value="KAA6370083.1"/>
    <property type="molecule type" value="Genomic_DNA"/>
</dbReference>
<proteinExistence type="predicted"/>
<organism evidence="1 2">
    <name type="scientific">Streblomastix strix</name>
    <dbReference type="NCBI Taxonomy" id="222440"/>
    <lineage>
        <taxon>Eukaryota</taxon>
        <taxon>Metamonada</taxon>
        <taxon>Preaxostyla</taxon>
        <taxon>Oxymonadida</taxon>
        <taxon>Streblomastigidae</taxon>
        <taxon>Streblomastix</taxon>
    </lineage>
</organism>
<feature type="non-terminal residue" evidence="1">
    <location>
        <position position="259"/>
    </location>
</feature>
<dbReference type="AlphaFoldDB" id="A0A5J4UIP3"/>
<gene>
    <name evidence="1" type="ORF">EZS28_034390</name>
</gene>
<name>A0A5J4UIP3_9EUKA</name>
<evidence type="ECO:0000313" key="1">
    <source>
        <dbReference type="EMBL" id="KAA6370083.1"/>
    </source>
</evidence>
<evidence type="ECO:0000313" key="2">
    <source>
        <dbReference type="Proteomes" id="UP000324800"/>
    </source>
</evidence>
<dbReference type="Proteomes" id="UP000324800">
    <property type="component" value="Unassembled WGS sequence"/>
</dbReference>
<reference evidence="1 2" key="1">
    <citation type="submission" date="2019-03" db="EMBL/GenBank/DDBJ databases">
        <title>Single cell metagenomics reveals metabolic interactions within the superorganism composed of flagellate Streblomastix strix and complex community of Bacteroidetes bacteria on its surface.</title>
        <authorList>
            <person name="Treitli S.C."/>
            <person name="Kolisko M."/>
            <person name="Husnik F."/>
            <person name="Keeling P."/>
            <person name="Hampl V."/>
        </authorList>
    </citation>
    <scope>NUCLEOTIDE SEQUENCE [LARGE SCALE GENOMIC DNA]</scope>
    <source>
        <strain evidence="1">ST1C</strain>
    </source>
</reference>